<dbReference type="PANTHER" id="PTHR24252">
    <property type="entry name" value="ACROSIN-RELATED"/>
    <property type="match status" value="1"/>
</dbReference>
<evidence type="ECO:0000259" key="3">
    <source>
        <dbReference type="PROSITE" id="PS50240"/>
    </source>
</evidence>
<evidence type="ECO:0000256" key="1">
    <source>
        <dbReference type="ARBA" id="ARBA00023157"/>
    </source>
</evidence>
<keyword evidence="1 2" id="KW-1015">Disulfide bond</keyword>
<dbReference type="InterPro" id="IPR001254">
    <property type="entry name" value="Trypsin_dom"/>
</dbReference>
<dbReference type="GO" id="GO:0006508">
    <property type="term" value="P:proteolysis"/>
    <property type="evidence" value="ECO:0007669"/>
    <property type="project" value="InterPro"/>
</dbReference>
<dbReference type="SUPFAM" id="SSF57424">
    <property type="entry name" value="LDL receptor-like module"/>
    <property type="match status" value="1"/>
</dbReference>
<evidence type="ECO:0000313" key="4">
    <source>
        <dbReference type="EMBL" id="KAG0722616.1"/>
    </source>
</evidence>
<feature type="disulfide bond" evidence="2">
    <location>
        <begin position="115"/>
        <end position="130"/>
    </location>
</feature>
<dbReference type="Gene3D" id="2.40.10.10">
    <property type="entry name" value="Trypsin-like serine proteases"/>
    <property type="match status" value="1"/>
</dbReference>
<evidence type="ECO:0000313" key="5">
    <source>
        <dbReference type="Proteomes" id="UP000770661"/>
    </source>
</evidence>
<dbReference type="SUPFAM" id="SSF50494">
    <property type="entry name" value="Trypsin-like serine proteases"/>
    <property type="match status" value="1"/>
</dbReference>
<dbReference type="InterPro" id="IPR043504">
    <property type="entry name" value="Peptidase_S1_PA_chymotrypsin"/>
</dbReference>
<sequence>MFSDLEEVASLLHEALEDGDLSGRAFRAGTWRNLSEHRAHHPVRLFIGMIKIVLTPRVFVSGCARELRVKGWPERVCDGVIDCADMSDEEQCSTCGAKAFRCGSGAACVSQERRCDGIEDCPNGSDERGCLSLTPTPTDPDSLKEQQWTKYNREGLLRYTEGGLPSRVCVDNINKTLTTQEAHQLIHNMAEVTCDLLSYGGVELVEVVTEDVYDHVPGLGYVQITDVFSTNITFEPVNCSRRTVVYMVCSELACGVRPLYLPPRSPVVEGGVVRTVDSGDWPWAASLLKDGLHACDATLIHTSWLLTTSLCFQGTPSPTHSQGRALWVARLGGIRISSQAPWVQERLIVGMVKSPVEGSKIVLIKRVTQGLLQLADSELELSDYVRPACLGSHAAVSQLAKRNCRSLGWGARRKGLRRVPVPLTCYSGGSAPTGDPLVELSVKVNPGEACQRLDGFKENTICAQQTSPTDRCLLEEMSGGGLLCEWAGRWEVVGVAMSHTGCYQGSRPRLYDDITSNTVKWIKKTIAAFQRSS</sequence>
<dbReference type="PANTHER" id="PTHR24252:SF7">
    <property type="entry name" value="HYALIN"/>
    <property type="match status" value="1"/>
</dbReference>
<dbReference type="PROSITE" id="PS01209">
    <property type="entry name" value="LDLRA_1"/>
    <property type="match status" value="1"/>
</dbReference>
<keyword evidence="5" id="KW-1185">Reference proteome</keyword>
<name>A0A8J4YFD2_CHIOP</name>
<dbReference type="InterPro" id="IPR002172">
    <property type="entry name" value="LDrepeatLR_classA_rpt"/>
</dbReference>
<feature type="domain" description="Peptidase S1" evidence="3">
    <location>
        <begin position="268"/>
        <end position="527"/>
    </location>
</feature>
<dbReference type="InterPro" id="IPR036055">
    <property type="entry name" value="LDL_receptor-like_sf"/>
</dbReference>
<dbReference type="OrthoDB" id="6364191at2759"/>
<dbReference type="CDD" id="cd00112">
    <property type="entry name" value="LDLa"/>
    <property type="match status" value="2"/>
</dbReference>
<dbReference type="PROSITE" id="PS50068">
    <property type="entry name" value="LDLRA_2"/>
    <property type="match status" value="1"/>
</dbReference>
<evidence type="ECO:0000256" key="2">
    <source>
        <dbReference type="PROSITE-ProRule" id="PRU00124"/>
    </source>
</evidence>
<dbReference type="Gene3D" id="4.10.400.10">
    <property type="entry name" value="Low-density Lipoprotein Receptor"/>
    <property type="match status" value="2"/>
</dbReference>
<gene>
    <name evidence="4" type="primary">CORIN</name>
    <name evidence="4" type="ORF">GWK47_005907</name>
</gene>
<dbReference type="Pfam" id="PF00089">
    <property type="entry name" value="Trypsin"/>
    <property type="match status" value="1"/>
</dbReference>
<dbReference type="Proteomes" id="UP000770661">
    <property type="component" value="Unassembled WGS sequence"/>
</dbReference>
<dbReference type="AlphaFoldDB" id="A0A8J4YFD2"/>
<accession>A0A8J4YFD2</accession>
<dbReference type="SMART" id="SM00020">
    <property type="entry name" value="Tryp_SPc"/>
    <property type="match status" value="1"/>
</dbReference>
<dbReference type="PROSITE" id="PS50240">
    <property type="entry name" value="TRYPSIN_DOM"/>
    <property type="match status" value="1"/>
</dbReference>
<dbReference type="InterPro" id="IPR023415">
    <property type="entry name" value="LDLR_class-A_CS"/>
</dbReference>
<dbReference type="EMBL" id="JACEEZ010009259">
    <property type="protein sequence ID" value="KAG0722616.1"/>
    <property type="molecule type" value="Genomic_DNA"/>
</dbReference>
<dbReference type="InterPro" id="IPR009003">
    <property type="entry name" value="Peptidase_S1_PA"/>
</dbReference>
<comment type="caution">
    <text evidence="4">The sequence shown here is derived from an EMBL/GenBank/DDBJ whole genome shotgun (WGS) entry which is preliminary data.</text>
</comment>
<dbReference type="GO" id="GO:0004252">
    <property type="term" value="F:serine-type endopeptidase activity"/>
    <property type="evidence" value="ECO:0007669"/>
    <property type="project" value="InterPro"/>
</dbReference>
<dbReference type="Pfam" id="PF00057">
    <property type="entry name" value="Ldl_recept_a"/>
    <property type="match status" value="1"/>
</dbReference>
<reference evidence="4" key="1">
    <citation type="submission" date="2020-07" db="EMBL/GenBank/DDBJ databases">
        <title>The High-quality genome of the commercially important snow crab, Chionoecetes opilio.</title>
        <authorList>
            <person name="Jeong J.-H."/>
            <person name="Ryu S."/>
        </authorList>
    </citation>
    <scope>NUCLEOTIDE SEQUENCE</scope>
    <source>
        <strain evidence="4">MADBK_172401_WGS</strain>
        <tissue evidence="4">Digestive gland</tissue>
    </source>
</reference>
<proteinExistence type="predicted"/>
<protein>
    <submittedName>
        <fullName evidence="4">Atrial natriuretic peptide-converting enzyme</fullName>
    </submittedName>
</protein>
<comment type="caution">
    <text evidence="2">Lacks conserved residue(s) required for the propagation of feature annotation.</text>
</comment>
<organism evidence="4 5">
    <name type="scientific">Chionoecetes opilio</name>
    <name type="common">Atlantic snow crab</name>
    <name type="synonym">Cancer opilio</name>
    <dbReference type="NCBI Taxonomy" id="41210"/>
    <lineage>
        <taxon>Eukaryota</taxon>
        <taxon>Metazoa</taxon>
        <taxon>Ecdysozoa</taxon>
        <taxon>Arthropoda</taxon>
        <taxon>Crustacea</taxon>
        <taxon>Multicrustacea</taxon>
        <taxon>Malacostraca</taxon>
        <taxon>Eumalacostraca</taxon>
        <taxon>Eucarida</taxon>
        <taxon>Decapoda</taxon>
        <taxon>Pleocyemata</taxon>
        <taxon>Brachyura</taxon>
        <taxon>Eubrachyura</taxon>
        <taxon>Majoidea</taxon>
        <taxon>Majidae</taxon>
        <taxon>Chionoecetes</taxon>
    </lineage>
</organism>
<dbReference type="SMART" id="SM00192">
    <property type="entry name" value="LDLa"/>
    <property type="match status" value="2"/>
</dbReference>